<dbReference type="AlphaFoldDB" id="A0A414JBI8"/>
<name>A0A414JBI8_9FIRM</name>
<protein>
    <submittedName>
        <fullName evidence="1">DNA-binding protein</fullName>
    </submittedName>
</protein>
<evidence type="ECO:0000313" key="1">
    <source>
        <dbReference type="EMBL" id="RHE41937.1"/>
    </source>
</evidence>
<sequence length="318" mass="37292">MRIFIASSGERLNMAIEVGSWLEGMNVEPVLWNEPEVFPLGAYTWDALIDLSENVDAAIFIFGEDDQIWFRGESTMTVRDNVLLEYGLFSGKLSKANTIFLCDGRPKLASDLEGITWGDIRKKNSVRIKLENWINSIRASNQKKVKGFKITDLNDAFQIALKNQKTEKLRIFAISTFKSVQMLRLINDISINHAEIMLREYDNKNDEYYDQSMEGAIDNAILNWKHMLENDHKIKELDIFRFNYHPDEGYYIFDDKYLILGNLKYEMDKKEYTFSKNVMLIDNQTETGRTWIKEYITRFEDTKKNYETSVMQYCDIES</sequence>
<proteinExistence type="predicted"/>
<accession>A0A414JBI8</accession>
<dbReference type="Pfam" id="PF10137">
    <property type="entry name" value="CAP12-PCTIR_TIR"/>
    <property type="match status" value="1"/>
</dbReference>
<keyword evidence="1" id="KW-0238">DNA-binding</keyword>
<comment type="caution">
    <text evidence="1">The sequence shown here is derived from an EMBL/GenBank/DDBJ whole genome shotgun (WGS) entry which is preliminary data.</text>
</comment>
<dbReference type="GO" id="GO:0050135">
    <property type="term" value="F:NADP+ nucleosidase activity"/>
    <property type="evidence" value="ECO:0007669"/>
    <property type="project" value="InterPro"/>
</dbReference>
<organism evidence="1 2">
    <name type="scientific">Blautia obeum</name>
    <dbReference type="NCBI Taxonomy" id="40520"/>
    <lineage>
        <taxon>Bacteria</taxon>
        <taxon>Bacillati</taxon>
        <taxon>Bacillota</taxon>
        <taxon>Clostridia</taxon>
        <taxon>Lachnospirales</taxon>
        <taxon>Lachnospiraceae</taxon>
        <taxon>Blautia</taxon>
    </lineage>
</organism>
<dbReference type="GO" id="GO:0003677">
    <property type="term" value="F:DNA binding"/>
    <property type="evidence" value="ECO:0007669"/>
    <property type="project" value="UniProtKB-KW"/>
</dbReference>
<dbReference type="Proteomes" id="UP000283745">
    <property type="component" value="Unassembled WGS sequence"/>
</dbReference>
<evidence type="ECO:0000313" key="2">
    <source>
        <dbReference type="Proteomes" id="UP000283745"/>
    </source>
</evidence>
<reference evidence="1 2" key="1">
    <citation type="submission" date="2018-08" db="EMBL/GenBank/DDBJ databases">
        <title>A genome reference for cultivated species of the human gut microbiota.</title>
        <authorList>
            <person name="Zou Y."/>
            <person name="Xue W."/>
            <person name="Luo G."/>
        </authorList>
    </citation>
    <scope>NUCLEOTIDE SEQUENCE [LARGE SCALE GENOMIC DNA]</scope>
    <source>
        <strain evidence="1 2">AM28-23</strain>
    </source>
</reference>
<dbReference type="InterPro" id="IPR019302">
    <property type="entry name" value="CAP12/PCTIR_TIR_dom"/>
</dbReference>
<gene>
    <name evidence="1" type="ORF">DW740_01125</name>
</gene>
<dbReference type="EMBL" id="QSKF01000001">
    <property type="protein sequence ID" value="RHE41937.1"/>
    <property type="molecule type" value="Genomic_DNA"/>
</dbReference>
<dbReference type="RefSeq" id="WP_015542833.1">
    <property type="nucleotide sequence ID" value="NZ_CABJFK010000001.1"/>
</dbReference>